<name>A0A6A6R3F8_9PEZI</name>
<dbReference type="Proteomes" id="UP000799750">
    <property type="component" value="Unassembled WGS sequence"/>
</dbReference>
<dbReference type="PANTHER" id="PTHR42100">
    <property type="entry name" value="OXIDOREDUCTASE 178 KDA SUBUNIT, PUTATIVE (AFU_ORTHOLOGUE AFUA_8G04320)-RELATED"/>
    <property type="match status" value="1"/>
</dbReference>
<evidence type="ECO:0000313" key="2">
    <source>
        <dbReference type="Proteomes" id="UP000799750"/>
    </source>
</evidence>
<evidence type="ECO:0000313" key="1">
    <source>
        <dbReference type="EMBL" id="KAF2498303.1"/>
    </source>
</evidence>
<gene>
    <name evidence="1" type="ORF">BU16DRAFT_524436</name>
</gene>
<proteinExistence type="predicted"/>
<keyword evidence="1" id="KW-0830">Ubiquinone</keyword>
<sequence length="176" mass="19826">MLSLRRSALTSARIARAPVARLRRSAHHDAHHDAHHGPVNESFGPKFYIGIAAIPALLGLYYASRSSDDDRPLLYRYIDSYSEYKTLWAERNDIHTKALERAGADRNLFIHSKGQQTVDLKFPEQFNFGSPYNVPAGSSVNLDKLIAKYEKENYGAQEAKLQALKDGSLPAEREEK</sequence>
<dbReference type="GO" id="GO:0005739">
    <property type="term" value="C:mitochondrion"/>
    <property type="evidence" value="ECO:0007669"/>
    <property type="project" value="InterPro"/>
</dbReference>
<dbReference type="InterPro" id="IPR034444">
    <property type="entry name" value="Nuo17.8"/>
</dbReference>
<protein>
    <submittedName>
        <fullName evidence="1">NADH-ubiquinone oxidoreductase-like protein</fullName>
    </submittedName>
</protein>
<dbReference type="EMBL" id="MU004185">
    <property type="protein sequence ID" value="KAF2498303.1"/>
    <property type="molecule type" value="Genomic_DNA"/>
</dbReference>
<reference evidence="1" key="1">
    <citation type="journal article" date="2020" name="Stud. Mycol.">
        <title>101 Dothideomycetes genomes: a test case for predicting lifestyles and emergence of pathogens.</title>
        <authorList>
            <person name="Haridas S."/>
            <person name="Albert R."/>
            <person name="Binder M."/>
            <person name="Bloem J."/>
            <person name="Labutti K."/>
            <person name="Salamov A."/>
            <person name="Andreopoulos B."/>
            <person name="Baker S."/>
            <person name="Barry K."/>
            <person name="Bills G."/>
            <person name="Bluhm B."/>
            <person name="Cannon C."/>
            <person name="Castanera R."/>
            <person name="Culley D."/>
            <person name="Daum C."/>
            <person name="Ezra D."/>
            <person name="Gonzalez J."/>
            <person name="Henrissat B."/>
            <person name="Kuo A."/>
            <person name="Liang C."/>
            <person name="Lipzen A."/>
            <person name="Lutzoni F."/>
            <person name="Magnuson J."/>
            <person name="Mondo S."/>
            <person name="Nolan M."/>
            <person name="Ohm R."/>
            <person name="Pangilinan J."/>
            <person name="Park H.-J."/>
            <person name="Ramirez L."/>
            <person name="Alfaro M."/>
            <person name="Sun H."/>
            <person name="Tritt A."/>
            <person name="Yoshinaga Y."/>
            <person name="Zwiers L.-H."/>
            <person name="Turgeon B."/>
            <person name="Goodwin S."/>
            <person name="Spatafora J."/>
            <person name="Crous P."/>
            <person name="Grigoriev I."/>
        </authorList>
    </citation>
    <scope>NUCLEOTIDE SEQUENCE</scope>
    <source>
        <strain evidence="1">CBS 269.34</strain>
    </source>
</reference>
<dbReference type="AlphaFoldDB" id="A0A6A6R3F8"/>
<dbReference type="OrthoDB" id="2120038at2759"/>
<organism evidence="1 2">
    <name type="scientific">Lophium mytilinum</name>
    <dbReference type="NCBI Taxonomy" id="390894"/>
    <lineage>
        <taxon>Eukaryota</taxon>
        <taxon>Fungi</taxon>
        <taxon>Dikarya</taxon>
        <taxon>Ascomycota</taxon>
        <taxon>Pezizomycotina</taxon>
        <taxon>Dothideomycetes</taxon>
        <taxon>Pleosporomycetidae</taxon>
        <taxon>Mytilinidiales</taxon>
        <taxon>Mytilinidiaceae</taxon>
        <taxon>Lophium</taxon>
    </lineage>
</organism>
<feature type="non-terminal residue" evidence="1">
    <location>
        <position position="1"/>
    </location>
</feature>
<keyword evidence="2" id="KW-1185">Reference proteome</keyword>
<accession>A0A6A6R3F8</accession>
<dbReference type="PANTHER" id="PTHR42100:SF1">
    <property type="entry name" value="OXIDOREDUCTASE 178 KDA SUBUNIT, PUTATIVE (AFU_ORTHOLOGUE AFUA_8G04320)-RELATED"/>
    <property type="match status" value="1"/>
</dbReference>